<dbReference type="Proteomes" id="UP000246702">
    <property type="component" value="Unassembled WGS sequence"/>
</dbReference>
<dbReference type="CDD" id="cd02440">
    <property type="entry name" value="AdoMet_MTases"/>
    <property type="match status" value="1"/>
</dbReference>
<sequence length="271" mass="30972">MKDTSSVASYTQEGNAFAGTEGIYQLPHHQQELELDSNPHLRVLDASAADGTWLRSLAELYPNQTWSLHGVDIGSALFPPPSAEEPSIDLREMDIRKPVPEHLQWVEKFDIIHQRLLIWGLKSPEWPQTLSNLCSLLKPGGWMQLVERQWVDRDKHFDPVKFLTLAKMSKMQRWSTAAFKMNIYVAYELEGLLQDSGLLNITKLRSLWAMRFRSLSHKIPPDGIPGVAKTPAEFDAFLDDLRDEVFKNGYAPQLNIVIGQKPQNRFFCSRC</sequence>
<dbReference type="STRING" id="1450535.A0A317XD52"/>
<accession>A0A317XD52</accession>
<reference evidence="1 2" key="1">
    <citation type="submission" date="2016-12" db="EMBL/GenBank/DDBJ databases">
        <title>The genomes of Aspergillus section Nigri reveals drivers in fungal speciation.</title>
        <authorList>
            <consortium name="DOE Joint Genome Institute"/>
            <person name="Vesth T.C."/>
            <person name="Nybo J."/>
            <person name="Theobald S."/>
            <person name="Brandl J."/>
            <person name="Frisvad J.C."/>
            <person name="Nielsen K.F."/>
            <person name="Lyhne E.K."/>
            <person name="Kogle M.E."/>
            <person name="Kuo A."/>
            <person name="Riley R."/>
            <person name="Clum A."/>
            <person name="Nolan M."/>
            <person name="Lipzen A."/>
            <person name="Salamov A."/>
            <person name="Henrissat B."/>
            <person name="Wiebenga A."/>
            <person name="De Vries R.P."/>
            <person name="Grigoriev I.V."/>
            <person name="Mortensen U.H."/>
            <person name="Andersen M.R."/>
            <person name="Baker S.E."/>
        </authorList>
    </citation>
    <scope>NUCLEOTIDE SEQUENCE [LARGE SCALE GENOMIC DNA]</scope>
    <source>
        <strain evidence="1 2">CBS 115572</strain>
    </source>
</reference>
<evidence type="ECO:0000313" key="2">
    <source>
        <dbReference type="Proteomes" id="UP000246702"/>
    </source>
</evidence>
<protein>
    <recommendedName>
        <fullName evidence="3">S-adenosyl-L-methionine-dependent methyltransferase</fullName>
    </recommendedName>
</protein>
<dbReference type="Gene3D" id="3.40.50.150">
    <property type="entry name" value="Vaccinia Virus protein VP39"/>
    <property type="match status" value="1"/>
</dbReference>
<keyword evidence="2" id="KW-1185">Reference proteome</keyword>
<dbReference type="AlphaFoldDB" id="A0A317XD52"/>
<dbReference type="RefSeq" id="XP_025473307.1">
    <property type="nucleotide sequence ID" value="XM_025616879.1"/>
</dbReference>
<proteinExistence type="predicted"/>
<gene>
    <name evidence="1" type="ORF">BO94DRAFT_619655</name>
</gene>
<dbReference type="Pfam" id="PF13489">
    <property type="entry name" value="Methyltransf_23"/>
    <property type="match status" value="1"/>
</dbReference>
<name>A0A317XD52_9EURO</name>
<organism evidence="1 2">
    <name type="scientific">Aspergillus sclerotioniger CBS 115572</name>
    <dbReference type="NCBI Taxonomy" id="1450535"/>
    <lineage>
        <taxon>Eukaryota</taxon>
        <taxon>Fungi</taxon>
        <taxon>Dikarya</taxon>
        <taxon>Ascomycota</taxon>
        <taxon>Pezizomycotina</taxon>
        <taxon>Eurotiomycetes</taxon>
        <taxon>Eurotiomycetidae</taxon>
        <taxon>Eurotiales</taxon>
        <taxon>Aspergillaceae</taxon>
        <taxon>Aspergillus</taxon>
        <taxon>Aspergillus subgen. Circumdati</taxon>
    </lineage>
</organism>
<dbReference type="OrthoDB" id="184880at2759"/>
<dbReference type="EMBL" id="MSFK01000001">
    <property type="protein sequence ID" value="PWY96546.1"/>
    <property type="molecule type" value="Genomic_DNA"/>
</dbReference>
<evidence type="ECO:0008006" key="3">
    <source>
        <dbReference type="Google" id="ProtNLM"/>
    </source>
</evidence>
<dbReference type="SUPFAM" id="SSF53335">
    <property type="entry name" value="S-adenosyl-L-methionine-dependent methyltransferases"/>
    <property type="match status" value="1"/>
</dbReference>
<dbReference type="InterPro" id="IPR029063">
    <property type="entry name" value="SAM-dependent_MTases_sf"/>
</dbReference>
<dbReference type="GeneID" id="37119022"/>
<comment type="caution">
    <text evidence="1">The sequence shown here is derived from an EMBL/GenBank/DDBJ whole genome shotgun (WGS) entry which is preliminary data.</text>
</comment>
<evidence type="ECO:0000313" key="1">
    <source>
        <dbReference type="EMBL" id="PWY96546.1"/>
    </source>
</evidence>